<reference evidence="10" key="1">
    <citation type="journal article" date="2014" name="Microb. Cell Fact.">
        <title>Exploiting Issatchenkia orientalis SD108 for succinic acid production.</title>
        <authorList>
            <person name="Xiao H."/>
            <person name="Shao Z."/>
            <person name="Jiang Y."/>
            <person name="Dole S."/>
            <person name="Zhao H."/>
        </authorList>
    </citation>
    <scope>NUCLEOTIDE SEQUENCE [LARGE SCALE GENOMIC DNA]</scope>
    <source>
        <strain evidence="10">SD108</strain>
    </source>
</reference>
<evidence type="ECO:0008006" key="11">
    <source>
        <dbReference type="Google" id="ProtNLM"/>
    </source>
</evidence>
<evidence type="ECO:0000313" key="9">
    <source>
        <dbReference type="EMBL" id="KGK36933.1"/>
    </source>
</evidence>
<accession>A0A099NVY2</accession>
<keyword evidence="3" id="KW-0813">Transport</keyword>
<organism evidence="9 10">
    <name type="scientific">Pichia kudriavzevii</name>
    <name type="common">Yeast</name>
    <name type="synonym">Issatchenkia orientalis</name>
    <dbReference type="NCBI Taxonomy" id="4909"/>
    <lineage>
        <taxon>Eukaryota</taxon>
        <taxon>Fungi</taxon>
        <taxon>Dikarya</taxon>
        <taxon>Ascomycota</taxon>
        <taxon>Saccharomycotina</taxon>
        <taxon>Pichiomycetes</taxon>
        <taxon>Pichiales</taxon>
        <taxon>Pichiaceae</taxon>
        <taxon>Pichia</taxon>
    </lineage>
</organism>
<keyword evidence="5 8" id="KW-1133">Transmembrane helix</keyword>
<dbReference type="PANTHER" id="PTHR23514:SF3">
    <property type="entry name" value="BYPASS OF STOP CODON PROTEIN 6"/>
    <property type="match status" value="1"/>
</dbReference>
<dbReference type="AlphaFoldDB" id="A0A099NVY2"/>
<sequence>MSKVSFDINLDLELHEDHQSEHRANNSPESPKLSTPSSTPPLEQFTIDEDPNNVSLHRDSSCILFKGQPIIIEDKNIFRNHKLKVQMVAAMMSLFLLGLSDQIIGSLIEHLLSYYHIDRVQVSFLFIAQFCGYIPASLLNNYLLSKYGFHKLYYTSCLVVMVSSTLFLLKAPFYILPFGSVMFGWANGTFDCCLNYFVGTLDYSNELLGIAHAMYGVGCLVTPILSIHLIRIGMPWNHYYFVLIGTAFLNLLLAFFFFREETSMKYQYITLKAQETSGEDTYFDSAETAANTIDKTQPSIIETLFNKYVAFYCTALFLYVGSELSVGVWLNNYLFRIQHLTEEQASYITSLFWLFMTSGRVIMGIYTGRHFEDKEVRAMVIYCSLVALGCFSFWIFSSSVAAQTVSIAFAGWFVGPVFSTTIIASIKTLPKRYSVHGISLIAGLGGTGAAIIPGIMGWVSEHLGSPENDTDGNDGAGLYYFPELVCDMTIVSDFEGAYVGHSLKLHEPLNDLRRTSSASASVKPSFTSERPKLEEFVIEEYEANNSLLDSELPTQIQFENCTVLLENKNIFVNNKLKLQMLTAMLSLLLHGLTDQILGSLVEYFLSYYKIDRFQVSILFIAQFCGYVPSSLLNNYLMSKLGLHFLYSTACIFSLFSCALYLFKAPYFILPFAAAVLGWVNGVFDCCLNYFVGNLEYSNQLLGLMHSMYGTGCLITPVLSIYLIKRGMDWSHYYLIAVVLSFVNFLMVYFLFKDETSHKYNYTAYETRNQSQMESPIDEVDGFKLENSNEPTIIETLTNKYVMFYCLVLFIYVGAELSVGIWLNNYLFRIKHLTEEFSSQMVSLFWLFMTLGRGVMGFYTGRYHENKEIKAVVVYCFLVALGCFFFWVFQSSVLIQGFSICFAAWFVGPLFGTTIIISLKTLPKKYSLHGISLIAGLGGAGAAIIPGIMGWISEHLGSSKDQNGHSDGAGLYFFPELVFFTFSLAASLWFGFYIYNKETFDKNVRLK</sequence>
<feature type="transmembrane region" description="Helical" evidence="8">
    <location>
        <begin position="644"/>
        <end position="662"/>
    </location>
</feature>
<dbReference type="VEuPathDB" id="FungiDB:C5L36_0A08490"/>
<feature type="transmembrane region" description="Helical" evidence="8">
    <location>
        <begin position="703"/>
        <end position="723"/>
    </location>
</feature>
<feature type="transmembrane region" description="Helical" evidence="8">
    <location>
        <begin position="613"/>
        <end position="632"/>
    </location>
</feature>
<feature type="transmembrane region" description="Helical" evidence="8">
    <location>
        <begin position="309"/>
        <end position="330"/>
    </location>
</feature>
<feature type="transmembrane region" description="Helical" evidence="8">
    <location>
        <begin position="930"/>
        <end position="951"/>
    </location>
</feature>
<protein>
    <recommendedName>
        <fullName evidence="11">Bypass of stop codon protein 6</fullName>
    </recommendedName>
</protein>
<gene>
    <name evidence="9" type="ORF">JL09_g3910</name>
</gene>
<feature type="transmembrane region" description="Helical" evidence="8">
    <location>
        <begin position="971"/>
        <end position="994"/>
    </location>
</feature>
<dbReference type="eggNOG" id="ENOG502QQA7">
    <property type="taxonomic scope" value="Eukaryota"/>
</dbReference>
<evidence type="ECO:0000256" key="4">
    <source>
        <dbReference type="ARBA" id="ARBA00022692"/>
    </source>
</evidence>
<dbReference type="InterPro" id="IPR011701">
    <property type="entry name" value="MFS"/>
</dbReference>
<feature type="transmembrane region" description="Helical" evidence="8">
    <location>
        <begin position="729"/>
        <end position="751"/>
    </location>
</feature>
<comment type="similarity">
    <text evidence="2">Belongs to the major facilitator superfamily.</text>
</comment>
<feature type="region of interest" description="Disordered" evidence="7">
    <location>
        <begin position="17"/>
        <end position="53"/>
    </location>
</feature>
<feature type="transmembrane region" description="Helical" evidence="8">
    <location>
        <begin position="894"/>
        <end position="918"/>
    </location>
</feature>
<feature type="transmembrane region" description="Helical" evidence="8">
    <location>
        <begin position="668"/>
        <end position="691"/>
    </location>
</feature>
<evidence type="ECO:0000256" key="5">
    <source>
        <dbReference type="ARBA" id="ARBA00022989"/>
    </source>
</evidence>
<feature type="transmembrane region" description="Helical" evidence="8">
    <location>
        <begin position="210"/>
        <end position="232"/>
    </location>
</feature>
<dbReference type="Proteomes" id="UP000029867">
    <property type="component" value="Unassembled WGS sequence"/>
</dbReference>
<feature type="transmembrane region" description="Helical" evidence="8">
    <location>
        <begin position="350"/>
        <end position="368"/>
    </location>
</feature>
<feature type="transmembrane region" description="Helical" evidence="8">
    <location>
        <begin position="407"/>
        <end position="426"/>
    </location>
</feature>
<evidence type="ECO:0000313" key="10">
    <source>
        <dbReference type="Proteomes" id="UP000029867"/>
    </source>
</evidence>
<evidence type="ECO:0000256" key="7">
    <source>
        <dbReference type="SAM" id="MobiDB-lite"/>
    </source>
</evidence>
<dbReference type="SUPFAM" id="SSF103473">
    <property type="entry name" value="MFS general substrate transporter"/>
    <property type="match status" value="2"/>
</dbReference>
<feature type="transmembrane region" description="Helical" evidence="8">
    <location>
        <begin position="871"/>
        <end position="888"/>
    </location>
</feature>
<dbReference type="HOGENOM" id="CLU_298604_0_0_1"/>
<dbReference type="Gene3D" id="1.20.1250.20">
    <property type="entry name" value="MFS general substrate transporter like domains"/>
    <property type="match status" value="4"/>
</dbReference>
<comment type="subcellular location">
    <subcellularLocation>
        <location evidence="1">Endomembrane system</location>
        <topology evidence="1">Multi-pass membrane protein</topology>
    </subcellularLocation>
</comment>
<evidence type="ECO:0000256" key="2">
    <source>
        <dbReference type="ARBA" id="ARBA00008335"/>
    </source>
</evidence>
<name>A0A099NVY2_PICKU</name>
<dbReference type="GO" id="GO:0022857">
    <property type="term" value="F:transmembrane transporter activity"/>
    <property type="evidence" value="ECO:0007669"/>
    <property type="project" value="InterPro"/>
</dbReference>
<feature type="transmembrane region" description="Helical" evidence="8">
    <location>
        <begin position="88"/>
        <end position="108"/>
    </location>
</feature>
<feature type="transmembrane region" description="Helical" evidence="8">
    <location>
        <begin position="438"/>
        <end position="459"/>
    </location>
</feature>
<dbReference type="Pfam" id="PF07690">
    <property type="entry name" value="MFS_1"/>
    <property type="match status" value="2"/>
</dbReference>
<evidence type="ECO:0000256" key="8">
    <source>
        <dbReference type="SAM" id="Phobius"/>
    </source>
</evidence>
<feature type="transmembrane region" description="Helical" evidence="8">
    <location>
        <begin position="120"/>
        <end position="140"/>
    </location>
</feature>
<dbReference type="PANTHER" id="PTHR23514">
    <property type="entry name" value="BYPASS OF STOP CODON PROTEIN 6"/>
    <property type="match status" value="1"/>
</dbReference>
<evidence type="ECO:0000256" key="6">
    <source>
        <dbReference type="ARBA" id="ARBA00023136"/>
    </source>
</evidence>
<comment type="caution">
    <text evidence="9">The sequence shown here is derived from an EMBL/GenBank/DDBJ whole genome shotgun (WGS) entry which is preliminary data.</text>
</comment>
<dbReference type="VEuPathDB" id="FungiDB:C5L36_0A08500"/>
<feature type="transmembrane region" description="Helical" evidence="8">
    <location>
        <begin position="152"/>
        <end position="169"/>
    </location>
</feature>
<evidence type="ECO:0000256" key="3">
    <source>
        <dbReference type="ARBA" id="ARBA00022448"/>
    </source>
</evidence>
<dbReference type="GO" id="GO:0016020">
    <property type="term" value="C:membrane"/>
    <property type="evidence" value="ECO:0007669"/>
    <property type="project" value="TreeGrafter"/>
</dbReference>
<feature type="transmembrane region" description="Helical" evidence="8">
    <location>
        <begin position="842"/>
        <end position="859"/>
    </location>
</feature>
<feature type="compositionally biased region" description="Low complexity" evidence="7">
    <location>
        <begin position="27"/>
        <end position="43"/>
    </location>
</feature>
<dbReference type="GO" id="GO:0012505">
    <property type="term" value="C:endomembrane system"/>
    <property type="evidence" value="ECO:0007669"/>
    <property type="project" value="UniProtKB-SubCell"/>
</dbReference>
<keyword evidence="4 8" id="KW-0812">Transmembrane</keyword>
<feature type="transmembrane region" description="Helical" evidence="8">
    <location>
        <begin position="380"/>
        <end position="401"/>
    </location>
</feature>
<feature type="transmembrane region" description="Helical" evidence="8">
    <location>
        <begin position="801"/>
        <end position="822"/>
    </location>
</feature>
<evidence type="ECO:0000256" key="1">
    <source>
        <dbReference type="ARBA" id="ARBA00004127"/>
    </source>
</evidence>
<proteinExistence type="inferred from homology"/>
<dbReference type="InterPro" id="IPR051788">
    <property type="entry name" value="MFS_Transporter"/>
</dbReference>
<feature type="transmembrane region" description="Helical" evidence="8">
    <location>
        <begin position="238"/>
        <end position="258"/>
    </location>
</feature>
<dbReference type="InterPro" id="IPR036259">
    <property type="entry name" value="MFS_trans_sf"/>
</dbReference>
<dbReference type="EMBL" id="JQFK01000048">
    <property type="protein sequence ID" value="KGK36933.1"/>
    <property type="molecule type" value="Genomic_DNA"/>
</dbReference>
<keyword evidence="6 8" id="KW-0472">Membrane</keyword>